<keyword evidence="7" id="KW-1185">Reference proteome</keyword>
<dbReference type="PANTHER" id="PTHR42754:SF1">
    <property type="entry name" value="LIPOPROTEIN"/>
    <property type="match status" value="1"/>
</dbReference>
<dbReference type="EMBL" id="JBANCF010000002">
    <property type="protein sequence ID" value="MEM0572433.1"/>
    <property type="molecule type" value="Genomic_DNA"/>
</dbReference>
<organism evidence="4 6">
    <name type="scientific">Aequorivita flava</name>
    <dbReference type="NCBI Taxonomy" id="3114371"/>
    <lineage>
        <taxon>Bacteria</taxon>
        <taxon>Pseudomonadati</taxon>
        <taxon>Bacteroidota</taxon>
        <taxon>Flavobacteriia</taxon>
        <taxon>Flavobacteriales</taxon>
        <taxon>Flavobacteriaceae</taxon>
        <taxon>Aequorivita</taxon>
    </lineage>
</organism>
<reference evidence="4 7" key="1">
    <citation type="submission" date="2024-01" db="EMBL/GenBank/DDBJ databases">
        <title>Aequorivita flavus sp. nov., isolated from deep-sea sediment.</title>
        <authorList>
            <person name="Chen X."/>
        </authorList>
    </citation>
    <scope>NUCLEOTIDE SEQUENCE</scope>
    <source>
        <strain evidence="4">MCCC 1A16923</strain>
        <strain evidence="5 7">MCCC 1A16935</strain>
    </source>
</reference>
<proteinExistence type="predicted"/>
<protein>
    <submittedName>
        <fullName evidence="4">T9SS type A sorting domain-containing protein</fullName>
    </submittedName>
</protein>
<evidence type="ECO:0000313" key="4">
    <source>
        <dbReference type="EMBL" id="MEM0517760.1"/>
    </source>
</evidence>
<dbReference type="Pfam" id="PF18962">
    <property type="entry name" value="Por_Secre_tail"/>
    <property type="match status" value="1"/>
</dbReference>
<gene>
    <name evidence="5" type="ORF">VZD24_02795</name>
    <name evidence="4" type="ORF">VZD85_05310</name>
</gene>
<accession>A0AB35YR34</accession>
<comment type="caution">
    <text evidence="4">The sequence shown here is derived from an EMBL/GenBank/DDBJ whole genome shotgun (WGS) entry which is preliminary data.</text>
</comment>
<evidence type="ECO:0000313" key="7">
    <source>
        <dbReference type="Proteomes" id="UP001390963"/>
    </source>
</evidence>
<dbReference type="RefSeq" id="WP_279449896.1">
    <property type="nucleotide sequence ID" value="NZ_JAZBJM010000002.1"/>
</dbReference>
<dbReference type="Proteomes" id="UP001390963">
    <property type="component" value="Unassembled WGS sequence"/>
</dbReference>
<feature type="signal peptide" evidence="2">
    <location>
        <begin position="1"/>
        <end position="20"/>
    </location>
</feature>
<evidence type="ECO:0000313" key="5">
    <source>
        <dbReference type="EMBL" id="MEM0572433.1"/>
    </source>
</evidence>
<sequence>MKRNLIASLVLTFITVSLYAQDPNILWQRTIGGSDDEELRVSISTLDGGFLIAGPSKSNISGDKSENNIGEDDYWIVKLSSTGNIEWDNTIGGDDIDRVETIIQDSDGGYVIGGWSGSNISGDKNENCRGFYDYWIVKLNSSGIIQWQKTIGGSNQDIMNTIIQTNDGGYFVGGTSNSNISGEKSEDSVNFSDDYWILKLDSTGNIEWQNTIGGNSEDRLKSVLQTPDGGFILGGYSRSGISGDKTEINQGNYDYWIVKLNPSGNIEWQNTIGGDDGDILNNVTQSYDGGYILVGESFSNMSGDKTENNYGDSDYWIIKLDQTGNIEWQNTIGGNEADGCLDSYSDFDGSFWIVGFSTSNISGDKTVPSNGSIDIWLLKLNDSGEILNQYSIGGSHADYAVSINRTSENKIFLGGNSRSDISGDKTENSIGENDYWVLKLDDLLGTTENFLATGITLYPNPAKNTLQLNTQDKTIDQINIYTITGSKVLQFDVDTVSPTVDVSSLASGIYYIQLYSGKNVALKKFVKE</sequence>
<keyword evidence="1 2" id="KW-0732">Signal</keyword>
<evidence type="ECO:0000259" key="3">
    <source>
        <dbReference type="Pfam" id="PF18962"/>
    </source>
</evidence>
<evidence type="ECO:0000256" key="1">
    <source>
        <dbReference type="ARBA" id="ARBA00022729"/>
    </source>
</evidence>
<evidence type="ECO:0000256" key="2">
    <source>
        <dbReference type="SAM" id="SignalP"/>
    </source>
</evidence>
<dbReference type="Proteomes" id="UP001388259">
    <property type="component" value="Unassembled WGS sequence"/>
</dbReference>
<evidence type="ECO:0000313" key="6">
    <source>
        <dbReference type="Proteomes" id="UP001388259"/>
    </source>
</evidence>
<dbReference type="EMBL" id="JAZBJM010000002">
    <property type="protein sequence ID" value="MEM0517760.1"/>
    <property type="molecule type" value="Genomic_DNA"/>
</dbReference>
<dbReference type="PANTHER" id="PTHR42754">
    <property type="entry name" value="ENDOGLUCANASE"/>
    <property type="match status" value="1"/>
</dbReference>
<dbReference type="InterPro" id="IPR011047">
    <property type="entry name" value="Quinoprotein_ADH-like_sf"/>
</dbReference>
<dbReference type="NCBIfam" id="TIGR04183">
    <property type="entry name" value="Por_Secre_tail"/>
    <property type="match status" value="1"/>
</dbReference>
<name>A0AB35YR34_9FLAO</name>
<feature type="chain" id="PRO_5044349425" evidence="2">
    <location>
        <begin position="21"/>
        <end position="528"/>
    </location>
</feature>
<dbReference type="InterPro" id="IPR026444">
    <property type="entry name" value="Secre_tail"/>
</dbReference>
<feature type="domain" description="Secretion system C-terminal sorting" evidence="3">
    <location>
        <begin position="457"/>
        <end position="526"/>
    </location>
</feature>
<dbReference type="SUPFAM" id="SSF50998">
    <property type="entry name" value="Quinoprotein alcohol dehydrogenase-like"/>
    <property type="match status" value="1"/>
</dbReference>
<dbReference type="AlphaFoldDB" id="A0AB35YR34"/>